<dbReference type="Proteomes" id="UP000477750">
    <property type="component" value="Unassembled WGS sequence"/>
</dbReference>
<name>A0A6L5GD04_9ACTN</name>
<dbReference type="Pfam" id="PF09043">
    <property type="entry name" value="Lys-AminoMut_A"/>
    <property type="match status" value="1"/>
</dbReference>
<feature type="domain" description="D-Lysine 5,6-aminomutase alpha subunit" evidence="1">
    <location>
        <begin position="2"/>
        <end position="99"/>
    </location>
</feature>
<feature type="non-terminal residue" evidence="2">
    <location>
        <position position="104"/>
    </location>
</feature>
<dbReference type="SUPFAM" id="SSF51703">
    <property type="entry name" value="Cobalamin (vitamin B12)-dependent enzymes"/>
    <property type="match status" value="1"/>
</dbReference>
<dbReference type="GO" id="GO:0003824">
    <property type="term" value="F:catalytic activity"/>
    <property type="evidence" value="ECO:0007669"/>
    <property type="project" value="InterPro"/>
</dbReference>
<sequence>MPLDADLVARARRLAATAAQPVVDLARSHTTVSVERATLRLAGLTGADPDGIPWVNRLADAVRDQVGIEHGITLPVFHALKDFPDLERLAHAAAAGGARFALPA</sequence>
<comment type="caution">
    <text evidence="2">The sequence shown here is derived from an EMBL/GenBank/DDBJ whole genome shotgun (WGS) entry which is preliminary data.</text>
</comment>
<proteinExistence type="predicted"/>
<dbReference type="InterPro" id="IPR015130">
    <property type="entry name" value="Lys-AminoMut_A"/>
</dbReference>
<gene>
    <name evidence="2" type="ORF">GFD30_18655</name>
</gene>
<dbReference type="EMBL" id="WIAO01000026">
    <property type="protein sequence ID" value="MQM27572.1"/>
    <property type="molecule type" value="Genomic_DNA"/>
</dbReference>
<organism evidence="2 3">
    <name type="scientific">Glycomyces albidus</name>
    <dbReference type="NCBI Taxonomy" id="2656774"/>
    <lineage>
        <taxon>Bacteria</taxon>
        <taxon>Bacillati</taxon>
        <taxon>Actinomycetota</taxon>
        <taxon>Actinomycetes</taxon>
        <taxon>Glycomycetales</taxon>
        <taxon>Glycomycetaceae</taxon>
        <taxon>Glycomyces</taxon>
    </lineage>
</organism>
<protein>
    <submittedName>
        <fullName evidence="2">Lysine 2,3-aminomutase</fullName>
    </submittedName>
</protein>
<evidence type="ECO:0000313" key="2">
    <source>
        <dbReference type="EMBL" id="MQM27572.1"/>
    </source>
</evidence>
<keyword evidence="3" id="KW-1185">Reference proteome</keyword>
<evidence type="ECO:0000259" key="1">
    <source>
        <dbReference type="Pfam" id="PF09043"/>
    </source>
</evidence>
<reference evidence="2 3" key="1">
    <citation type="submission" date="2019-10" db="EMBL/GenBank/DDBJ databases">
        <title>Glycomyces albidus sp. nov., a novel actinomycete isolated from rhizosphere soil of wheat (Triticum aestivum L.).</title>
        <authorList>
            <person name="Qian L."/>
        </authorList>
    </citation>
    <scope>NUCLEOTIDE SEQUENCE [LARGE SCALE GENOMIC DNA]</scope>
    <source>
        <strain evidence="2 3">NEAU-7082</strain>
    </source>
</reference>
<dbReference type="InterPro" id="IPR037086">
    <property type="entry name" value="Lys-AminoMut_asu_sf"/>
</dbReference>
<dbReference type="GO" id="GO:0031419">
    <property type="term" value="F:cobalamin binding"/>
    <property type="evidence" value="ECO:0007669"/>
    <property type="project" value="InterPro"/>
</dbReference>
<accession>A0A6L5GD04</accession>
<dbReference type="AlphaFoldDB" id="A0A6L5GD04"/>
<dbReference type="Gene3D" id="3.20.20.440">
    <property type="entry name" value="D-Lysine 5,6-aminomutase alpha subunit"/>
    <property type="match status" value="1"/>
</dbReference>
<dbReference type="InterPro" id="IPR016176">
    <property type="entry name" value="Cbl-dep_enz_cat"/>
</dbReference>
<evidence type="ECO:0000313" key="3">
    <source>
        <dbReference type="Proteomes" id="UP000477750"/>
    </source>
</evidence>